<organism evidence="1 2">
    <name type="scientific">Stylosanthes scabra</name>
    <dbReference type="NCBI Taxonomy" id="79078"/>
    <lineage>
        <taxon>Eukaryota</taxon>
        <taxon>Viridiplantae</taxon>
        <taxon>Streptophyta</taxon>
        <taxon>Embryophyta</taxon>
        <taxon>Tracheophyta</taxon>
        <taxon>Spermatophyta</taxon>
        <taxon>Magnoliopsida</taxon>
        <taxon>eudicotyledons</taxon>
        <taxon>Gunneridae</taxon>
        <taxon>Pentapetalae</taxon>
        <taxon>rosids</taxon>
        <taxon>fabids</taxon>
        <taxon>Fabales</taxon>
        <taxon>Fabaceae</taxon>
        <taxon>Papilionoideae</taxon>
        <taxon>50 kb inversion clade</taxon>
        <taxon>dalbergioids sensu lato</taxon>
        <taxon>Dalbergieae</taxon>
        <taxon>Pterocarpus clade</taxon>
        <taxon>Stylosanthes</taxon>
    </lineage>
</organism>
<gene>
    <name evidence="1" type="ORF">PIB30_067435</name>
</gene>
<dbReference type="Proteomes" id="UP001341840">
    <property type="component" value="Unassembled WGS sequence"/>
</dbReference>
<evidence type="ECO:0000313" key="2">
    <source>
        <dbReference type="Proteomes" id="UP001341840"/>
    </source>
</evidence>
<dbReference type="EMBL" id="JASCZI010091325">
    <property type="protein sequence ID" value="MED6149942.1"/>
    <property type="molecule type" value="Genomic_DNA"/>
</dbReference>
<reference evidence="1 2" key="1">
    <citation type="journal article" date="2023" name="Plants (Basel)">
        <title>Bridging the Gap: Combining Genomics and Transcriptomics Approaches to Understand Stylosanthes scabra, an Orphan Legume from the Brazilian Caatinga.</title>
        <authorList>
            <person name="Ferreira-Neto J.R.C."/>
            <person name="da Silva M.D."/>
            <person name="Binneck E."/>
            <person name="de Melo N.F."/>
            <person name="da Silva R.H."/>
            <person name="de Melo A.L.T.M."/>
            <person name="Pandolfi V."/>
            <person name="Bustamante F.O."/>
            <person name="Brasileiro-Vidal A.C."/>
            <person name="Benko-Iseppon A.M."/>
        </authorList>
    </citation>
    <scope>NUCLEOTIDE SEQUENCE [LARGE SCALE GENOMIC DNA]</scope>
    <source>
        <tissue evidence="1">Leaves</tissue>
    </source>
</reference>
<name>A0ABU6TMD6_9FABA</name>
<sequence>MDDKHACFYSNLPIGKRVATLSVGGSLEPPRYELSEIDPLISGDHHKRIAKEIFWVLQRVEGLEEKQGMPKSMQKAGKKEKT</sequence>
<evidence type="ECO:0000313" key="1">
    <source>
        <dbReference type="EMBL" id="MED6149942.1"/>
    </source>
</evidence>
<accession>A0ABU6TMD6</accession>
<comment type="caution">
    <text evidence="1">The sequence shown here is derived from an EMBL/GenBank/DDBJ whole genome shotgun (WGS) entry which is preliminary data.</text>
</comment>
<proteinExistence type="predicted"/>
<protein>
    <submittedName>
        <fullName evidence="1">Uncharacterized protein</fullName>
    </submittedName>
</protein>
<keyword evidence="2" id="KW-1185">Reference proteome</keyword>